<dbReference type="Proteomes" id="UP001155483">
    <property type="component" value="Unassembled WGS sequence"/>
</dbReference>
<dbReference type="GO" id="GO:0016151">
    <property type="term" value="F:nickel cation binding"/>
    <property type="evidence" value="ECO:0007669"/>
    <property type="project" value="UniProtKB-UniRule"/>
</dbReference>
<accession>A0A9X2XVB6</accession>
<sequence length="274" mass="30832">MNGELHIATGRKNGRTFLKSVYNTPPFKLANITINRTAEKLQLMIMSASPGVLDGDRYNIKVELAEATAVEIKTQSYQRLFQMKTGAVQTMEVYMADISSLSYLPHPIVPHKSSSFTSHNRIFLSAGCSLIWGEVLTCGRQLNGESFSFTRYHNKTEIFQQGKLIVKENLFLQPAVMNVGVIGQMEGYTHQASFIFINEKVNTKDLYNEISGLLSREQDVCFGVSLLPVNGLTVRLLGYKGEQLHNCLEQIAQLIESRMNQDHSPFTKSRIYAE</sequence>
<dbReference type="PANTHER" id="PTHR33643:SF1">
    <property type="entry name" value="UREASE ACCESSORY PROTEIN D"/>
    <property type="match status" value="1"/>
</dbReference>
<evidence type="ECO:0000256" key="1">
    <source>
        <dbReference type="ARBA" id="ARBA00007177"/>
    </source>
</evidence>
<dbReference type="Pfam" id="PF01774">
    <property type="entry name" value="UreD"/>
    <property type="match status" value="1"/>
</dbReference>
<name>A0A9X2XVB6_9BACT</name>
<dbReference type="AlphaFoldDB" id="A0A9X2XVB6"/>
<dbReference type="InterPro" id="IPR002669">
    <property type="entry name" value="UreD"/>
</dbReference>
<comment type="subunit">
    <text evidence="3">UreD, UreF and UreG form a complex that acts as a GTP-hydrolysis-dependent molecular chaperone, activating the urease apoprotein by helping to assemble the nickel containing metallocenter of UreC. The UreE protein probably delivers the nickel.</text>
</comment>
<dbReference type="RefSeq" id="WP_279297070.1">
    <property type="nucleotide sequence ID" value="NZ_JAOTIF010000006.1"/>
</dbReference>
<dbReference type="GO" id="GO:0005737">
    <property type="term" value="C:cytoplasm"/>
    <property type="evidence" value="ECO:0007669"/>
    <property type="project" value="UniProtKB-SubCell"/>
</dbReference>
<dbReference type="HAMAP" id="MF_01384">
    <property type="entry name" value="UreD"/>
    <property type="match status" value="1"/>
</dbReference>
<keyword evidence="3" id="KW-0996">Nickel insertion</keyword>
<keyword evidence="2 3" id="KW-0143">Chaperone</keyword>
<keyword evidence="5" id="KW-1185">Reference proteome</keyword>
<dbReference type="EMBL" id="JAOTIF010000006">
    <property type="protein sequence ID" value="MCU7549630.1"/>
    <property type="molecule type" value="Genomic_DNA"/>
</dbReference>
<comment type="subcellular location">
    <subcellularLocation>
        <location evidence="3">Cytoplasm</location>
    </subcellularLocation>
</comment>
<organism evidence="4 5">
    <name type="scientific">Paraflavisolibacter caeni</name>
    <dbReference type="NCBI Taxonomy" id="2982496"/>
    <lineage>
        <taxon>Bacteria</taxon>
        <taxon>Pseudomonadati</taxon>
        <taxon>Bacteroidota</taxon>
        <taxon>Chitinophagia</taxon>
        <taxon>Chitinophagales</taxon>
        <taxon>Chitinophagaceae</taxon>
        <taxon>Paraflavisolibacter</taxon>
    </lineage>
</organism>
<proteinExistence type="inferred from homology"/>
<comment type="similarity">
    <text evidence="1 3">Belongs to the UreD family.</text>
</comment>
<comment type="function">
    <text evidence="3">Required for maturation of urease via the functional incorporation of the urease nickel metallocenter.</text>
</comment>
<dbReference type="PANTHER" id="PTHR33643">
    <property type="entry name" value="UREASE ACCESSORY PROTEIN D"/>
    <property type="match status" value="1"/>
</dbReference>
<comment type="caution">
    <text evidence="4">The sequence shown here is derived from an EMBL/GenBank/DDBJ whole genome shotgun (WGS) entry which is preliminary data.</text>
</comment>
<evidence type="ECO:0000313" key="4">
    <source>
        <dbReference type="EMBL" id="MCU7549630.1"/>
    </source>
</evidence>
<protein>
    <recommendedName>
        <fullName evidence="3">Urease accessory protein UreD</fullName>
    </recommendedName>
</protein>
<reference evidence="4" key="2">
    <citation type="submission" date="2023-04" db="EMBL/GenBank/DDBJ databases">
        <title>Paracnuella aquatica gen. nov., sp. nov., a member of the family Chitinophagaceae isolated from a hot spring.</title>
        <authorList>
            <person name="Wang C."/>
        </authorList>
    </citation>
    <scope>NUCLEOTIDE SEQUENCE</scope>
    <source>
        <strain evidence="4">LB-8</strain>
    </source>
</reference>
<evidence type="ECO:0000313" key="5">
    <source>
        <dbReference type="Proteomes" id="UP001155483"/>
    </source>
</evidence>
<evidence type="ECO:0000256" key="3">
    <source>
        <dbReference type="HAMAP-Rule" id="MF_01384"/>
    </source>
</evidence>
<keyword evidence="3" id="KW-0963">Cytoplasm</keyword>
<gene>
    <name evidence="3" type="primary">ureD</name>
    <name evidence="4" type="ORF">OCK74_10920</name>
</gene>
<reference evidence="4" key="1">
    <citation type="submission" date="2022-09" db="EMBL/GenBank/DDBJ databases">
        <authorList>
            <person name="Yuan C."/>
            <person name="Ke Z."/>
        </authorList>
    </citation>
    <scope>NUCLEOTIDE SEQUENCE</scope>
    <source>
        <strain evidence="4">LB-8</strain>
    </source>
</reference>
<evidence type="ECO:0000256" key="2">
    <source>
        <dbReference type="ARBA" id="ARBA00023186"/>
    </source>
</evidence>